<keyword evidence="4" id="KW-1185">Reference proteome</keyword>
<organism evidence="3 4">
    <name type="scientific">Caerostris extrusa</name>
    <name type="common">Bark spider</name>
    <name type="synonym">Caerostris bankana</name>
    <dbReference type="NCBI Taxonomy" id="172846"/>
    <lineage>
        <taxon>Eukaryota</taxon>
        <taxon>Metazoa</taxon>
        <taxon>Ecdysozoa</taxon>
        <taxon>Arthropoda</taxon>
        <taxon>Chelicerata</taxon>
        <taxon>Arachnida</taxon>
        <taxon>Araneae</taxon>
        <taxon>Araneomorphae</taxon>
        <taxon>Entelegynae</taxon>
        <taxon>Araneoidea</taxon>
        <taxon>Araneidae</taxon>
        <taxon>Caerostris</taxon>
    </lineage>
</organism>
<evidence type="ECO:0000313" key="3">
    <source>
        <dbReference type="EMBL" id="GIY43383.1"/>
    </source>
</evidence>
<protein>
    <submittedName>
        <fullName evidence="3">Protein dead ringer</fullName>
    </submittedName>
</protein>
<comment type="caution">
    <text evidence="3">The sequence shown here is derived from an EMBL/GenBank/DDBJ whole genome shotgun (WGS) entry which is preliminary data.</text>
</comment>
<dbReference type="InterPro" id="IPR023334">
    <property type="entry name" value="REKLES_domain"/>
</dbReference>
<evidence type="ECO:0000256" key="1">
    <source>
        <dbReference type="SAM" id="MobiDB-lite"/>
    </source>
</evidence>
<proteinExistence type="predicted"/>
<name>A0AAV4THC6_CAEEX</name>
<feature type="compositionally biased region" description="Basic and acidic residues" evidence="1">
    <location>
        <begin position="57"/>
        <end position="70"/>
    </location>
</feature>
<dbReference type="Proteomes" id="UP001054945">
    <property type="component" value="Unassembled WGS sequence"/>
</dbReference>
<dbReference type="EMBL" id="BPLR01010971">
    <property type="protein sequence ID" value="GIY43383.1"/>
    <property type="molecule type" value="Genomic_DNA"/>
</dbReference>
<dbReference type="PROSITE" id="PS51486">
    <property type="entry name" value="REKLES"/>
    <property type="match status" value="1"/>
</dbReference>
<feature type="domain" description="REKLES" evidence="2">
    <location>
        <begin position="57"/>
        <end position="146"/>
    </location>
</feature>
<sequence>MPNRNGYSPSGDEADRNSIPSTPNPIAMPQQEALNLEVSRNSSMNDQKPLDMASKNSHSDVKPKRPDDDMRDLRAAKRFAAEDERLPQRPSINTTHIKITKQQRLEYDIVLSFSDTRSQSDGSLMVTMDVNGVMYQGVLFASPSSNRNRL</sequence>
<reference evidence="3 4" key="1">
    <citation type="submission" date="2021-06" db="EMBL/GenBank/DDBJ databases">
        <title>Caerostris extrusa draft genome.</title>
        <authorList>
            <person name="Kono N."/>
            <person name="Arakawa K."/>
        </authorList>
    </citation>
    <scope>NUCLEOTIDE SEQUENCE [LARGE SCALE GENOMIC DNA]</scope>
</reference>
<feature type="region of interest" description="Disordered" evidence="1">
    <location>
        <begin position="1"/>
        <end position="70"/>
    </location>
</feature>
<gene>
    <name evidence="3" type="primary">Ci-DRIL1</name>
    <name evidence="3" type="ORF">CEXT_512291</name>
</gene>
<accession>A0AAV4THC6</accession>
<evidence type="ECO:0000313" key="4">
    <source>
        <dbReference type="Proteomes" id="UP001054945"/>
    </source>
</evidence>
<dbReference type="AlphaFoldDB" id="A0AAV4THC6"/>
<evidence type="ECO:0000259" key="2">
    <source>
        <dbReference type="PROSITE" id="PS51486"/>
    </source>
</evidence>